<keyword evidence="1" id="KW-1133">Transmembrane helix</keyword>
<evidence type="ECO:0000313" key="3">
    <source>
        <dbReference type="Proteomes" id="UP000318833"/>
    </source>
</evidence>
<proteinExistence type="predicted"/>
<dbReference type="RefSeq" id="WP_143918450.1">
    <property type="nucleotide sequence ID" value="NZ_CANMIK010000080.1"/>
</dbReference>
<dbReference type="Proteomes" id="UP000318833">
    <property type="component" value="Unassembled WGS sequence"/>
</dbReference>
<accession>A0A554VCQ3</accession>
<evidence type="ECO:0000313" key="2">
    <source>
        <dbReference type="EMBL" id="TSE04561.1"/>
    </source>
</evidence>
<dbReference type="AlphaFoldDB" id="A0A554VCQ3"/>
<dbReference type="EMBL" id="VLNR01000078">
    <property type="protein sequence ID" value="TSE04561.1"/>
    <property type="molecule type" value="Genomic_DNA"/>
</dbReference>
<keyword evidence="1" id="KW-0812">Transmembrane</keyword>
<gene>
    <name evidence="2" type="ORF">FOF46_25800</name>
</gene>
<reference evidence="2 3" key="1">
    <citation type="submission" date="2019-07" db="EMBL/GenBank/DDBJ databases">
        <title>The draft genome sequence of Aquimarina algiphila M91.</title>
        <authorList>
            <person name="Meng X."/>
        </authorList>
    </citation>
    <scope>NUCLEOTIDE SEQUENCE [LARGE SCALE GENOMIC DNA]</scope>
    <source>
        <strain evidence="2 3">M91</strain>
    </source>
</reference>
<keyword evidence="1" id="KW-0472">Membrane</keyword>
<protein>
    <submittedName>
        <fullName evidence="2">Uncharacterized protein</fullName>
    </submittedName>
</protein>
<name>A0A554VCQ3_9FLAO</name>
<keyword evidence="3" id="KW-1185">Reference proteome</keyword>
<feature type="transmembrane region" description="Helical" evidence="1">
    <location>
        <begin position="46"/>
        <end position="66"/>
    </location>
</feature>
<comment type="caution">
    <text evidence="2">The sequence shown here is derived from an EMBL/GenBank/DDBJ whole genome shotgun (WGS) entry which is preliminary data.</text>
</comment>
<feature type="transmembrane region" description="Helical" evidence="1">
    <location>
        <begin position="78"/>
        <end position="99"/>
    </location>
</feature>
<organism evidence="2 3">
    <name type="scientific">Aquimarina algiphila</name>
    <dbReference type="NCBI Taxonomy" id="2047982"/>
    <lineage>
        <taxon>Bacteria</taxon>
        <taxon>Pseudomonadati</taxon>
        <taxon>Bacteroidota</taxon>
        <taxon>Flavobacteriia</taxon>
        <taxon>Flavobacteriales</taxon>
        <taxon>Flavobacteriaceae</taxon>
        <taxon>Aquimarina</taxon>
    </lineage>
</organism>
<evidence type="ECO:0000256" key="1">
    <source>
        <dbReference type="SAM" id="Phobius"/>
    </source>
</evidence>
<sequence>MNDKLTQDLVKKSMIHTSDDFTDLLMNKIEEKNKQEIKVVFPVKKLLFGIATSLIIISFRAFKLLASSYHLFSLDIHISKMPVLITIVLLFLLGMYYILRMNEVYRGLKNEI</sequence>